<gene>
    <name evidence="1" type="ORF">C442_19776</name>
</gene>
<dbReference type="RefSeq" id="WP_008313481.1">
    <property type="nucleotide sequence ID" value="NZ_AOLW01000058.1"/>
</dbReference>
<comment type="caution">
    <text evidence="1">The sequence shown here is derived from an EMBL/GenBank/DDBJ whole genome shotgun (WGS) entry which is preliminary data.</text>
</comment>
<evidence type="ECO:0000313" key="2">
    <source>
        <dbReference type="Proteomes" id="UP000011623"/>
    </source>
</evidence>
<name>M0K144_9EURY</name>
<organism evidence="1 2">
    <name type="scientific">Haloarcula amylolytica JCM 13557</name>
    <dbReference type="NCBI Taxonomy" id="1227452"/>
    <lineage>
        <taxon>Archaea</taxon>
        <taxon>Methanobacteriati</taxon>
        <taxon>Methanobacteriota</taxon>
        <taxon>Stenosarchaea group</taxon>
        <taxon>Halobacteria</taxon>
        <taxon>Halobacteriales</taxon>
        <taxon>Haloarculaceae</taxon>
        <taxon>Haloarcula</taxon>
    </lineage>
</organism>
<feature type="non-terminal residue" evidence="1">
    <location>
        <position position="1"/>
    </location>
</feature>
<evidence type="ECO:0000313" key="1">
    <source>
        <dbReference type="EMBL" id="EMA14931.1"/>
    </source>
</evidence>
<accession>M0K144</accession>
<reference evidence="1 2" key="1">
    <citation type="journal article" date="2014" name="PLoS Genet.">
        <title>Phylogenetically driven sequencing of extremely halophilic archaea reveals strategies for static and dynamic osmo-response.</title>
        <authorList>
            <person name="Becker E.A."/>
            <person name="Seitzer P.M."/>
            <person name="Tritt A."/>
            <person name="Larsen D."/>
            <person name="Krusor M."/>
            <person name="Yao A.I."/>
            <person name="Wu D."/>
            <person name="Madern D."/>
            <person name="Eisen J.A."/>
            <person name="Darling A.E."/>
            <person name="Facciotti M.T."/>
        </authorList>
    </citation>
    <scope>NUCLEOTIDE SEQUENCE [LARGE SCALE GENOMIC DNA]</scope>
    <source>
        <strain evidence="1 2">JCM 13557</strain>
    </source>
</reference>
<keyword evidence="2" id="KW-1185">Reference proteome</keyword>
<proteinExistence type="predicted"/>
<dbReference type="EMBL" id="AOLW01000058">
    <property type="protein sequence ID" value="EMA14931.1"/>
    <property type="molecule type" value="Genomic_DNA"/>
</dbReference>
<sequence length="70" mass="7294">GSVLAENTEMRADGRRLEDFAAAPAGVGPAGMLGQRAVHRTVAVDGDEKQVRATALRYVDTGIEGGVPRC</sequence>
<protein>
    <submittedName>
        <fullName evidence="1">Uncharacterized protein</fullName>
    </submittedName>
</protein>
<dbReference type="AlphaFoldDB" id="M0K144"/>
<dbReference type="Proteomes" id="UP000011623">
    <property type="component" value="Unassembled WGS sequence"/>
</dbReference>